<dbReference type="EMBL" id="JSAM01000051">
    <property type="protein sequence ID" value="KIA77945.1"/>
    <property type="molecule type" value="Genomic_DNA"/>
</dbReference>
<gene>
    <name evidence="2" type="ORF">DB43_FG00040</name>
</gene>
<organism evidence="2 3">
    <name type="scientific">Parachlamydia acanthamoebae</name>
    <dbReference type="NCBI Taxonomy" id="83552"/>
    <lineage>
        <taxon>Bacteria</taxon>
        <taxon>Pseudomonadati</taxon>
        <taxon>Chlamydiota</taxon>
        <taxon>Chlamydiia</taxon>
        <taxon>Parachlamydiales</taxon>
        <taxon>Parachlamydiaceae</taxon>
        <taxon>Parachlamydia</taxon>
    </lineage>
</organism>
<evidence type="ECO:0000256" key="1">
    <source>
        <dbReference type="SAM" id="Phobius"/>
    </source>
</evidence>
<protein>
    <recommendedName>
        <fullName evidence="4">POTRA domain-containing protein</fullName>
    </recommendedName>
</protein>
<sequence>MNQSYSPNKIPISQAIVWILLSTVLISGSVGMGILYYLHLRDLRTRDEQYNISAIVQTTAHADALKTVFLAEILDLSIDHPTNLYRFNIEEAKHKLLACSLIKKAEIKKIKPSAILIDYSLRQPIAFLGDFTNTAMDENGFLFPFKPFFTPKKLPEIFLGCAKDLQNIWGSCLKGDHLELALSLFNLVTKKCCSESMYIRKIDVSKAYAQSHGQRQIILVFEELLERKVNGKWTLCVFPRLVRLNTEHFHQGLANYLALREFLNKQAKQLSVTEEMNQMRGNEVMVDLRIPHLAYIQPVTS</sequence>
<dbReference type="PATRIC" id="fig|83552.4.peg.834"/>
<keyword evidence="1" id="KW-0472">Membrane</keyword>
<evidence type="ECO:0008006" key="4">
    <source>
        <dbReference type="Google" id="ProtNLM"/>
    </source>
</evidence>
<keyword evidence="1" id="KW-0812">Transmembrane</keyword>
<dbReference type="Proteomes" id="UP000031307">
    <property type="component" value="Unassembled WGS sequence"/>
</dbReference>
<evidence type="ECO:0000313" key="3">
    <source>
        <dbReference type="Proteomes" id="UP000031307"/>
    </source>
</evidence>
<dbReference type="AlphaFoldDB" id="A0A0C1CAC7"/>
<evidence type="ECO:0000313" key="2">
    <source>
        <dbReference type="EMBL" id="KIA77945.1"/>
    </source>
</evidence>
<dbReference type="RefSeq" id="WP_013924897.1">
    <property type="nucleotide sequence ID" value="NZ_BAWW01000005.1"/>
</dbReference>
<accession>A0A0C1CAC7</accession>
<keyword evidence="1" id="KW-1133">Transmembrane helix</keyword>
<reference evidence="2 3" key="1">
    <citation type="journal article" date="2014" name="Mol. Biol. Evol.">
        <title>Massive expansion of Ubiquitination-related gene families within the Chlamydiae.</title>
        <authorList>
            <person name="Domman D."/>
            <person name="Collingro A."/>
            <person name="Lagkouvardos I."/>
            <person name="Gehre L."/>
            <person name="Weinmaier T."/>
            <person name="Rattei T."/>
            <person name="Subtil A."/>
            <person name="Horn M."/>
        </authorList>
    </citation>
    <scope>NUCLEOTIDE SEQUENCE [LARGE SCALE GENOMIC DNA]</scope>
    <source>
        <strain evidence="2 3">OEW1</strain>
    </source>
</reference>
<proteinExistence type="predicted"/>
<dbReference type="OMA" id="WENAAID"/>
<comment type="caution">
    <text evidence="2">The sequence shown here is derived from an EMBL/GenBank/DDBJ whole genome shotgun (WGS) entry which is preliminary data.</text>
</comment>
<name>A0A0C1CAC7_9BACT</name>
<feature type="transmembrane region" description="Helical" evidence="1">
    <location>
        <begin position="15"/>
        <end position="38"/>
    </location>
</feature>